<protein>
    <submittedName>
        <fullName evidence="3">Uncharacterized protein</fullName>
    </submittedName>
</protein>
<evidence type="ECO:0000313" key="4">
    <source>
        <dbReference type="Proteomes" id="UP000729402"/>
    </source>
</evidence>
<sequence>MKQAEWAVSKSMATREFSYRVQFSTASSENREWEQAAGAEDGERTTEYGLLNQGGTGLPPPVLSLSGSLLTTAYCSCLCRANMLPNPAILGQQWTTAETREK</sequence>
<reference evidence="3" key="2">
    <citation type="submission" date="2021-02" db="EMBL/GenBank/DDBJ databases">
        <authorList>
            <person name="Kimball J.A."/>
            <person name="Haas M.W."/>
            <person name="Macchietto M."/>
            <person name="Kono T."/>
            <person name="Duquette J."/>
            <person name="Shao M."/>
        </authorList>
    </citation>
    <scope>NUCLEOTIDE SEQUENCE</scope>
    <source>
        <tissue evidence="3">Fresh leaf tissue</tissue>
    </source>
</reference>
<accession>A0A8J5SU11</accession>
<comment type="caution">
    <text evidence="3">The sequence shown here is derived from an EMBL/GenBank/DDBJ whole genome shotgun (WGS) entry which is preliminary data.</text>
</comment>
<gene>
    <name evidence="2" type="ORF">GUJ93_ZPchr0007g3577</name>
    <name evidence="3" type="ORF">GUJ93_ZPchr0007g4830</name>
</gene>
<organism evidence="3 4">
    <name type="scientific">Zizania palustris</name>
    <name type="common">Northern wild rice</name>
    <dbReference type="NCBI Taxonomy" id="103762"/>
    <lineage>
        <taxon>Eukaryota</taxon>
        <taxon>Viridiplantae</taxon>
        <taxon>Streptophyta</taxon>
        <taxon>Embryophyta</taxon>
        <taxon>Tracheophyta</taxon>
        <taxon>Spermatophyta</taxon>
        <taxon>Magnoliopsida</taxon>
        <taxon>Liliopsida</taxon>
        <taxon>Poales</taxon>
        <taxon>Poaceae</taxon>
        <taxon>BOP clade</taxon>
        <taxon>Oryzoideae</taxon>
        <taxon>Oryzeae</taxon>
        <taxon>Zizaniinae</taxon>
        <taxon>Zizania</taxon>
    </lineage>
</organism>
<dbReference type="EMBL" id="JAAALK010000282">
    <property type="protein sequence ID" value="KAG8080405.1"/>
    <property type="molecule type" value="Genomic_DNA"/>
</dbReference>
<dbReference type="EMBL" id="JAAALK010000282">
    <property type="protein sequence ID" value="KAG8080388.1"/>
    <property type="molecule type" value="Genomic_DNA"/>
</dbReference>
<evidence type="ECO:0000313" key="2">
    <source>
        <dbReference type="EMBL" id="KAG8080388.1"/>
    </source>
</evidence>
<evidence type="ECO:0000256" key="1">
    <source>
        <dbReference type="SAM" id="MobiDB-lite"/>
    </source>
</evidence>
<proteinExistence type="predicted"/>
<name>A0A8J5SU11_ZIZPA</name>
<dbReference type="Proteomes" id="UP000729402">
    <property type="component" value="Unassembled WGS sequence"/>
</dbReference>
<keyword evidence="4" id="KW-1185">Reference proteome</keyword>
<feature type="region of interest" description="Disordered" evidence="1">
    <location>
        <begin position="30"/>
        <end position="55"/>
    </location>
</feature>
<dbReference type="AlphaFoldDB" id="A0A8J5SU11"/>
<reference evidence="3" key="1">
    <citation type="journal article" date="2021" name="bioRxiv">
        <title>Whole Genome Assembly and Annotation of Northern Wild Rice, Zizania palustris L., Supports a Whole Genome Duplication in the Zizania Genus.</title>
        <authorList>
            <person name="Haas M."/>
            <person name="Kono T."/>
            <person name="Macchietto M."/>
            <person name="Millas R."/>
            <person name="McGilp L."/>
            <person name="Shao M."/>
            <person name="Duquette J."/>
            <person name="Hirsch C.N."/>
            <person name="Kimball J."/>
        </authorList>
    </citation>
    <scope>NUCLEOTIDE SEQUENCE</scope>
    <source>
        <tissue evidence="3">Fresh leaf tissue</tissue>
    </source>
</reference>
<evidence type="ECO:0000313" key="3">
    <source>
        <dbReference type="EMBL" id="KAG8080405.1"/>
    </source>
</evidence>